<dbReference type="Gene3D" id="3.40.190.80">
    <property type="match status" value="1"/>
</dbReference>
<dbReference type="SUPFAM" id="SSF56655">
    <property type="entry name" value="Carbohydrate phosphatase"/>
    <property type="match status" value="1"/>
</dbReference>
<organism evidence="10 11">
    <name type="scientific">Marinihelvus fidelis</name>
    <dbReference type="NCBI Taxonomy" id="2613842"/>
    <lineage>
        <taxon>Bacteria</taxon>
        <taxon>Pseudomonadati</taxon>
        <taxon>Pseudomonadota</taxon>
        <taxon>Gammaproteobacteria</taxon>
        <taxon>Chromatiales</taxon>
        <taxon>Wenzhouxiangellaceae</taxon>
        <taxon>Marinihelvus</taxon>
    </lineage>
</organism>
<comment type="caution">
    <text evidence="10">The sequence shown here is derived from an EMBL/GenBank/DDBJ whole genome shotgun (WGS) entry which is preliminary data.</text>
</comment>
<feature type="binding site" evidence="8">
    <location>
        <position position="83"/>
    </location>
    <ligand>
        <name>Mg(2+)</name>
        <dbReference type="ChEBI" id="CHEBI:18420"/>
        <label>1</label>
        <note>catalytic</note>
    </ligand>
</feature>
<dbReference type="GO" id="GO:0031564">
    <property type="term" value="P:transcription antitermination"/>
    <property type="evidence" value="ECO:0007669"/>
    <property type="project" value="UniProtKB-KW"/>
</dbReference>
<dbReference type="Pfam" id="PF00459">
    <property type="entry name" value="Inositol_P"/>
    <property type="match status" value="1"/>
</dbReference>
<dbReference type="GO" id="GO:0006020">
    <property type="term" value="P:inositol metabolic process"/>
    <property type="evidence" value="ECO:0007669"/>
    <property type="project" value="TreeGrafter"/>
</dbReference>
<keyword evidence="5 9" id="KW-0378">Hydrolase</keyword>
<comment type="similarity">
    <text evidence="3 9">Belongs to the inositol monophosphatase superfamily.</text>
</comment>
<keyword evidence="11" id="KW-1185">Reference proteome</keyword>
<evidence type="ECO:0000256" key="8">
    <source>
        <dbReference type="PIRSR" id="PIRSR600760-2"/>
    </source>
</evidence>
<dbReference type="GO" id="GO:0046854">
    <property type="term" value="P:phosphatidylinositol phosphate biosynthetic process"/>
    <property type="evidence" value="ECO:0007669"/>
    <property type="project" value="InterPro"/>
</dbReference>
<feature type="binding site" evidence="8">
    <location>
        <position position="86"/>
    </location>
    <ligand>
        <name>Mg(2+)</name>
        <dbReference type="ChEBI" id="CHEBI:18420"/>
        <label>1</label>
        <note>catalytic</note>
    </ligand>
</feature>
<evidence type="ECO:0000256" key="9">
    <source>
        <dbReference type="RuleBase" id="RU364068"/>
    </source>
</evidence>
<sequence length="266" mass="29415">MAHPAINVATEAAHAAGELMRRNLRNLDSVPVAKKARYDYVSEVDQACEDVIVKEIRKYYPDHAILGEEGGMQGESDHVWIIDPVDGTSNYIQGIPHFAVSIALQVNGRTEHGLVYDPMRDELFTASRGKGAFLDQRRIRVSQRTTLDDAIISTAFPFRKRELMPMYTKMFSSVFRRIQDIRRAGAASLDLAWTAAGRLDGYFEIGTAAWDVAAGALLVREAGGVCTDFDGNDRLENSGSVIAAPYKLMTPLRQLIEPAWKAAKNG</sequence>
<keyword evidence="7 8" id="KW-0460">Magnesium</keyword>
<dbReference type="InterPro" id="IPR020550">
    <property type="entry name" value="Inositol_monophosphatase_CS"/>
</dbReference>
<dbReference type="EC" id="3.1.3.25" evidence="9"/>
<keyword evidence="6" id="KW-0805">Transcription regulation</keyword>
<dbReference type="PRINTS" id="PR01959">
    <property type="entry name" value="SBIMPHPHTASE"/>
</dbReference>
<dbReference type="RefSeq" id="WP_150862326.1">
    <property type="nucleotide sequence ID" value="NZ_VYXP01000001.1"/>
</dbReference>
<dbReference type="InterPro" id="IPR000760">
    <property type="entry name" value="Inositol_monophosphatase-like"/>
</dbReference>
<dbReference type="GO" id="GO:0008934">
    <property type="term" value="F:inositol monophosphate 1-phosphatase activity"/>
    <property type="evidence" value="ECO:0007669"/>
    <property type="project" value="InterPro"/>
</dbReference>
<name>A0A5N0TJB9_9GAMM</name>
<evidence type="ECO:0000256" key="2">
    <source>
        <dbReference type="ARBA" id="ARBA00001946"/>
    </source>
</evidence>
<dbReference type="InterPro" id="IPR022337">
    <property type="entry name" value="Inositol_monophosphatase_SuhB"/>
</dbReference>
<evidence type="ECO:0000256" key="7">
    <source>
        <dbReference type="ARBA" id="ARBA00022842"/>
    </source>
</evidence>
<evidence type="ECO:0000256" key="6">
    <source>
        <dbReference type="ARBA" id="ARBA00022814"/>
    </source>
</evidence>
<accession>A0A5N0TJB9</accession>
<dbReference type="AlphaFoldDB" id="A0A5N0TJB9"/>
<dbReference type="Gene3D" id="3.30.540.10">
    <property type="entry name" value="Fructose-1,6-Bisphosphatase, subunit A, domain 1"/>
    <property type="match status" value="1"/>
</dbReference>
<comment type="catalytic activity">
    <reaction evidence="1 9">
        <text>a myo-inositol phosphate + H2O = myo-inositol + phosphate</text>
        <dbReference type="Rhea" id="RHEA:24056"/>
        <dbReference type="ChEBI" id="CHEBI:15377"/>
        <dbReference type="ChEBI" id="CHEBI:17268"/>
        <dbReference type="ChEBI" id="CHEBI:43474"/>
        <dbReference type="ChEBI" id="CHEBI:84139"/>
        <dbReference type="EC" id="3.1.3.25"/>
    </reaction>
</comment>
<evidence type="ECO:0000256" key="5">
    <source>
        <dbReference type="ARBA" id="ARBA00022801"/>
    </source>
</evidence>
<dbReference type="GO" id="GO:0007165">
    <property type="term" value="P:signal transduction"/>
    <property type="evidence" value="ECO:0007669"/>
    <property type="project" value="TreeGrafter"/>
</dbReference>
<evidence type="ECO:0000256" key="1">
    <source>
        <dbReference type="ARBA" id="ARBA00001033"/>
    </source>
</evidence>
<keyword evidence="6" id="KW-0804">Transcription</keyword>
<keyword evidence="4 8" id="KW-0479">Metal-binding</keyword>
<dbReference type="GO" id="GO:0046872">
    <property type="term" value="F:metal ion binding"/>
    <property type="evidence" value="ECO:0007669"/>
    <property type="project" value="UniProtKB-KW"/>
</dbReference>
<dbReference type="InterPro" id="IPR033942">
    <property type="entry name" value="IMPase"/>
</dbReference>
<gene>
    <name evidence="10" type="ORF">F3N42_00020</name>
</gene>
<dbReference type="FunFam" id="3.30.540.10:FF:000003">
    <property type="entry name" value="Inositol-1-monophosphatase"/>
    <property type="match status" value="1"/>
</dbReference>
<dbReference type="PRINTS" id="PR00377">
    <property type="entry name" value="IMPHPHTASES"/>
</dbReference>
<evidence type="ECO:0000313" key="11">
    <source>
        <dbReference type="Proteomes" id="UP000325372"/>
    </source>
</evidence>
<protein>
    <recommendedName>
        <fullName evidence="9">Inositol-1-monophosphatase</fullName>
        <ecNumber evidence="9">3.1.3.25</ecNumber>
    </recommendedName>
</protein>
<reference evidence="10 11" key="1">
    <citation type="submission" date="2019-09" db="EMBL/GenBank/DDBJ databases">
        <title>Wenzhouxiangella sp. Genome sequencing and assembly.</title>
        <authorList>
            <person name="Zhang R."/>
        </authorList>
    </citation>
    <scope>NUCLEOTIDE SEQUENCE [LARGE SCALE GENOMIC DNA]</scope>
    <source>
        <strain evidence="10 11">W260</strain>
    </source>
</reference>
<feature type="binding site" evidence="8">
    <location>
        <position position="211"/>
    </location>
    <ligand>
        <name>Mg(2+)</name>
        <dbReference type="ChEBI" id="CHEBI:18420"/>
        <label>1</label>
        <note>catalytic</note>
    </ligand>
</feature>
<proteinExistence type="inferred from homology"/>
<dbReference type="EMBL" id="VYXP01000001">
    <property type="protein sequence ID" value="KAA9133976.1"/>
    <property type="molecule type" value="Genomic_DNA"/>
</dbReference>
<evidence type="ECO:0000313" key="10">
    <source>
        <dbReference type="EMBL" id="KAA9133976.1"/>
    </source>
</evidence>
<dbReference type="Proteomes" id="UP000325372">
    <property type="component" value="Unassembled WGS sequence"/>
</dbReference>
<dbReference type="PANTHER" id="PTHR20854">
    <property type="entry name" value="INOSITOL MONOPHOSPHATASE"/>
    <property type="match status" value="1"/>
</dbReference>
<feature type="binding site" evidence="8">
    <location>
        <position position="68"/>
    </location>
    <ligand>
        <name>Mg(2+)</name>
        <dbReference type="ChEBI" id="CHEBI:18420"/>
        <label>1</label>
        <note>catalytic</note>
    </ligand>
</feature>
<dbReference type="CDD" id="cd01639">
    <property type="entry name" value="IMPase"/>
    <property type="match status" value="1"/>
</dbReference>
<dbReference type="PANTHER" id="PTHR20854:SF4">
    <property type="entry name" value="INOSITOL-1-MONOPHOSPHATASE-RELATED"/>
    <property type="match status" value="1"/>
</dbReference>
<evidence type="ECO:0000256" key="4">
    <source>
        <dbReference type="ARBA" id="ARBA00022723"/>
    </source>
</evidence>
<keyword evidence="6" id="KW-0889">Transcription antitermination</keyword>
<dbReference type="PROSITE" id="PS00630">
    <property type="entry name" value="IMP_2"/>
    <property type="match status" value="1"/>
</dbReference>
<evidence type="ECO:0000256" key="3">
    <source>
        <dbReference type="ARBA" id="ARBA00009759"/>
    </source>
</evidence>
<comment type="cofactor">
    <cofactor evidence="2 8 9">
        <name>Mg(2+)</name>
        <dbReference type="ChEBI" id="CHEBI:18420"/>
    </cofactor>
</comment>